<dbReference type="EMBL" id="RWGY01000039">
    <property type="protein sequence ID" value="TVU11880.1"/>
    <property type="molecule type" value="Genomic_DNA"/>
</dbReference>
<dbReference type="AlphaFoldDB" id="A0A5J9TKG9"/>
<name>A0A5J9TKG9_9POAL</name>
<evidence type="ECO:0000313" key="3">
    <source>
        <dbReference type="Proteomes" id="UP000324897"/>
    </source>
</evidence>
<evidence type="ECO:0000313" key="2">
    <source>
        <dbReference type="EMBL" id="TVU11880.1"/>
    </source>
</evidence>
<gene>
    <name evidence="2" type="ORF">EJB05_45490</name>
</gene>
<accession>A0A5J9TKG9</accession>
<keyword evidence="3" id="KW-1185">Reference proteome</keyword>
<organism evidence="2 3">
    <name type="scientific">Eragrostis curvula</name>
    <name type="common">weeping love grass</name>
    <dbReference type="NCBI Taxonomy" id="38414"/>
    <lineage>
        <taxon>Eukaryota</taxon>
        <taxon>Viridiplantae</taxon>
        <taxon>Streptophyta</taxon>
        <taxon>Embryophyta</taxon>
        <taxon>Tracheophyta</taxon>
        <taxon>Spermatophyta</taxon>
        <taxon>Magnoliopsida</taxon>
        <taxon>Liliopsida</taxon>
        <taxon>Poales</taxon>
        <taxon>Poaceae</taxon>
        <taxon>PACMAD clade</taxon>
        <taxon>Chloridoideae</taxon>
        <taxon>Eragrostideae</taxon>
        <taxon>Eragrostidinae</taxon>
        <taxon>Eragrostis</taxon>
    </lineage>
</organism>
<proteinExistence type="predicted"/>
<sequence>MEGGSRGVAREPQCGRRWRTAPAPVAGSGAPRGPRQRRAVRGCRSSRGKVTRACRTSYAIAGVQVPRRLSPAPQKSWGACYGLPLLSSTELTSIHRHLLDASVGGQSSSRPQRWRCGRTRKARTWRTEHKFTVRSLPAGHLLDKMQNARSEACAGTALDIWALMLYLLEGESKRGQALSMDDRSILEKNVEKGKHLARPPLLCSSTRARTPPISPFGALHIG</sequence>
<reference evidence="2 3" key="1">
    <citation type="journal article" date="2019" name="Sci. Rep.">
        <title>A high-quality genome of Eragrostis curvula grass provides insights into Poaceae evolution and supports new strategies to enhance forage quality.</title>
        <authorList>
            <person name="Carballo J."/>
            <person name="Santos B.A.C.M."/>
            <person name="Zappacosta D."/>
            <person name="Garbus I."/>
            <person name="Selva J.P."/>
            <person name="Gallo C.A."/>
            <person name="Diaz A."/>
            <person name="Albertini E."/>
            <person name="Caccamo M."/>
            <person name="Echenique V."/>
        </authorList>
    </citation>
    <scope>NUCLEOTIDE SEQUENCE [LARGE SCALE GENOMIC DNA]</scope>
    <source>
        <strain evidence="3">cv. Victoria</strain>
        <tissue evidence="2">Leaf</tissue>
    </source>
</reference>
<feature type="compositionally biased region" description="Basic residues" evidence="1">
    <location>
        <begin position="34"/>
        <end position="46"/>
    </location>
</feature>
<dbReference type="Gramene" id="TVU11880">
    <property type="protein sequence ID" value="TVU11880"/>
    <property type="gene ID" value="EJB05_45490"/>
</dbReference>
<protein>
    <submittedName>
        <fullName evidence="2">Uncharacterized protein</fullName>
    </submittedName>
</protein>
<evidence type="ECO:0000256" key="1">
    <source>
        <dbReference type="SAM" id="MobiDB-lite"/>
    </source>
</evidence>
<comment type="caution">
    <text evidence="2">The sequence shown here is derived from an EMBL/GenBank/DDBJ whole genome shotgun (WGS) entry which is preliminary data.</text>
</comment>
<feature type="region of interest" description="Disordered" evidence="1">
    <location>
        <begin position="1"/>
        <end position="46"/>
    </location>
</feature>
<feature type="non-terminal residue" evidence="2">
    <location>
        <position position="1"/>
    </location>
</feature>
<dbReference type="Proteomes" id="UP000324897">
    <property type="component" value="Chromosome 3"/>
</dbReference>